<dbReference type="AlphaFoldDB" id="A0A9P4MU16"/>
<organism evidence="1 2">
    <name type="scientific">Delitschia confertaspora ATCC 74209</name>
    <dbReference type="NCBI Taxonomy" id="1513339"/>
    <lineage>
        <taxon>Eukaryota</taxon>
        <taxon>Fungi</taxon>
        <taxon>Dikarya</taxon>
        <taxon>Ascomycota</taxon>
        <taxon>Pezizomycotina</taxon>
        <taxon>Dothideomycetes</taxon>
        <taxon>Pleosporomycetidae</taxon>
        <taxon>Pleosporales</taxon>
        <taxon>Delitschiaceae</taxon>
        <taxon>Delitschia</taxon>
    </lineage>
</organism>
<sequence>MALEFLFSRFGEIHDQFYDLLELSDFSIPTWLALGAGLQQLSTSYLPLHWSLYLPILWLGFRFSKAIFDTLRLPNASFADIKPGKWTTPFPELDNSSKTSTSNGVVVFLLGARLNHPFGKLAPGVVDLDVVFKDMWREAEKNRKKWSYLGRTSTLCDTSDTEGTTTVWVSYWKDLKGLQAFSASAAHRLGQNGWETGKYPHVGIMHETYHAPKGSWETIYGNFPAWGLGNSKYIVEDEMGGIQLGDTLVPNPKGSSMFSRMRWAKQNSGE</sequence>
<keyword evidence="2" id="KW-1185">Reference proteome</keyword>
<dbReference type="InterPro" id="IPR025444">
    <property type="entry name" value="Monooxy_af470"/>
</dbReference>
<accession>A0A9P4MU16</accession>
<protein>
    <submittedName>
        <fullName evidence="1">Uncharacterized protein</fullName>
    </submittedName>
</protein>
<dbReference type="Pfam" id="PF13826">
    <property type="entry name" value="Monooxy_af470-like"/>
    <property type="match status" value="1"/>
</dbReference>
<name>A0A9P4MU16_9PLEO</name>
<comment type="caution">
    <text evidence="1">The sequence shown here is derived from an EMBL/GenBank/DDBJ whole genome shotgun (WGS) entry which is preliminary data.</text>
</comment>
<evidence type="ECO:0000313" key="1">
    <source>
        <dbReference type="EMBL" id="KAF2196655.1"/>
    </source>
</evidence>
<reference evidence="1" key="1">
    <citation type="journal article" date="2020" name="Stud. Mycol.">
        <title>101 Dothideomycetes genomes: a test case for predicting lifestyles and emergence of pathogens.</title>
        <authorList>
            <person name="Haridas S."/>
            <person name="Albert R."/>
            <person name="Binder M."/>
            <person name="Bloem J."/>
            <person name="Labutti K."/>
            <person name="Salamov A."/>
            <person name="Andreopoulos B."/>
            <person name="Baker S."/>
            <person name="Barry K."/>
            <person name="Bills G."/>
            <person name="Bluhm B."/>
            <person name="Cannon C."/>
            <person name="Castanera R."/>
            <person name="Culley D."/>
            <person name="Daum C."/>
            <person name="Ezra D."/>
            <person name="Gonzalez J."/>
            <person name="Henrissat B."/>
            <person name="Kuo A."/>
            <person name="Liang C."/>
            <person name="Lipzen A."/>
            <person name="Lutzoni F."/>
            <person name="Magnuson J."/>
            <person name="Mondo S."/>
            <person name="Nolan M."/>
            <person name="Ohm R."/>
            <person name="Pangilinan J."/>
            <person name="Park H.-J."/>
            <person name="Ramirez L."/>
            <person name="Alfaro M."/>
            <person name="Sun H."/>
            <person name="Tritt A."/>
            <person name="Yoshinaga Y."/>
            <person name="Zwiers L.-H."/>
            <person name="Turgeon B."/>
            <person name="Goodwin S."/>
            <person name="Spatafora J."/>
            <person name="Crous P."/>
            <person name="Grigoriev I."/>
        </authorList>
    </citation>
    <scope>NUCLEOTIDE SEQUENCE</scope>
    <source>
        <strain evidence="1">ATCC 74209</strain>
    </source>
</reference>
<proteinExistence type="predicted"/>
<dbReference type="EMBL" id="ML994347">
    <property type="protein sequence ID" value="KAF2196655.1"/>
    <property type="molecule type" value="Genomic_DNA"/>
</dbReference>
<evidence type="ECO:0000313" key="2">
    <source>
        <dbReference type="Proteomes" id="UP000799536"/>
    </source>
</evidence>
<dbReference type="Proteomes" id="UP000799536">
    <property type="component" value="Unassembled WGS sequence"/>
</dbReference>
<gene>
    <name evidence="1" type="ORF">GQ43DRAFT_476125</name>
</gene>
<dbReference type="OrthoDB" id="3202396at2759"/>